<dbReference type="GO" id="GO:0005576">
    <property type="term" value="C:extracellular region"/>
    <property type="evidence" value="ECO:0007669"/>
    <property type="project" value="UniProtKB-SubCell"/>
</dbReference>
<evidence type="ECO:0000256" key="5">
    <source>
        <dbReference type="ARBA" id="ARBA00023157"/>
    </source>
</evidence>
<dbReference type="Proteomes" id="UP000646548">
    <property type="component" value="Unassembled WGS sequence"/>
</dbReference>
<dbReference type="InterPro" id="IPR033116">
    <property type="entry name" value="TRYPSIN_SER"/>
</dbReference>
<evidence type="ECO:0000256" key="3">
    <source>
        <dbReference type="ARBA" id="ARBA00022729"/>
    </source>
</evidence>
<evidence type="ECO:0000256" key="8">
    <source>
        <dbReference type="SAM" id="SignalP"/>
    </source>
</evidence>
<evidence type="ECO:0000256" key="6">
    <source>
        <dbReference type="ARBA" id="ARBA00036320"/>
    </source>
</evidence>
<comment type="subcellular location">
    <subcellularLocation>
        <location evidence="1">Secreted</location>
        <location evidence="1">Extracellular space</location>
    </subcellularLocation>
</comment>
<dbReference type="SMART" id="SM00020">
    <property type="entry name" value="Tryp_SPc"/>
    <property type="match status" value="1"/>
</dbReference>
<evidence type="ECO:0000256" key="1">
    <source>
        <dbReference type="ARBA" id="ARBA00004239"/>
    </source>
</evidence>
<comment type="catalytic activity">
    <reaction evidence="6">
        <text>Preferential cleavage: Arg-|-Xaa, Lys-|-Xaa.</text>
        <dbReference type="EC" id="3.4.21.4"/>
    </reaction>
</comment>
<dbReference type="PROSITE" id="PS50240">
    <property type="entry name" value="TRYPSIN_DOM"/>
    <property type="match status" value="1"/>
</dbReference>
<evidence type="ECO:0000259" key="9">
    <source>
        <dbReference type="PROSITE" id="PS50240"/>
    </source>
</evidence>
<dbReference type="InterPro" id="IPR001314">
    <property type="entry name" value="Peptidase_S1A"/>
</dbReference>
<dbReference type="InterPro" id="IPR001254">
    <property type="entry name" value="Trypsin_dom"/>
</dbReference>
<dbReference type="EC" id="3.4.21.4" evidence="7"/>
<dbReference type="Pfam" id="PF00089">
    <property type="entry name" value="Trypsin"/>
    <property type="match status" value="1"/>
</dbReference>
<name>A0A834F231_ORYME</name>
<dbReference type="InterPro" id="IPR009003">
    <property type="entry name" value="Peptidase_S1_PA"/>
</dbReference>
<gene>
    <name evidence="10" type="ORF">FQA47_014126</name>
</gene>
<dbReference type="GO" id="GO:0006508">
    <property type="term" value="P:proteolysis"/>
    <property type="evidence" value="ECO:0007669"/>
    <property type="project" value="InterPro"/>
</dbReference>
<feature type="chain" id="PRO_5032318463" description="trypsin" evidence="8">
    <location>
        <begin position="23"/>
        <end position="275"/>
    </location>
</feature>
<evidence type="ECO:0000313" key="10">
    <source>
        <dbReference type="EMBL" id="KAF6718356.1"/>
    </source>
</evidence>
<evidence type="ECO:0000256" key="7">
    <source>
        <dbReference type="ARBA" id="ARBA00038868"/>
    </source>
</evidence>
<evidence type="ECO:0000256" key="2">
    <source>
        <dbReference type="ARBA" id="ARBA00022525"/>
    </source>
</evidence>
<dbReference type="Gene3D" id="2.40.10.10">
    <property type="entry name" value="Trypsin-like serine proteases"/>
    <property type="match status" value="1"/>
</dbReference>
<keyword evidence="2" id="KW-0964">Secreted</keyword>
<dbReference type="FunFam" id="2.40.10.10:FF:000005">
    <property type="entry name" value="Serine protease 37"/>
    <property type="match status" value="1"/>
</dbReference>
<keyword evidence="3 8" id="KW-0732">Signal</keyword>
<sequence>MEREVLLVAAFLIVTLFSRTECIVGGREAEPHSRPYMASIQVPEGDALKHECGGFVIADQWVMTAVHCLPNGPNGRKVVLGLHSLSQPEETKQTFDILELHNHPNFNLDNFDNDISLIKLDRPFNTSEAVQAVQFLRAGGKNPEAGAEVETAGWGSLDNLGSRPDKLREVVIEVIRPTRCSRSDYFGSKFTSNMMCANKVCKDPCDQPFRVQDGCDGDSGGPLLYNNVAVGITSNGGKKCGQVKKPGIYTIISLYTEWIDSIMAPPPAETQDQRS</sequence>
<dbReference type="PROSITE" id="PS00135">
    <property type="entry name" value="TRYPSIN_SER"/>
    <property type="match status" value="1"/>
</dbReference>
<evidence type="ECO:0000256" key="4">
    <source>
        <dbReference type="ARBA" id="ARBA00023145"/>
    </source>
</evidence>
<dbReference type="CDD" id="cd00190">
    <property type="entry name" value="Tryp_SPc"/>
    <property type="match status" value="1"/>
</dbReference>
<reference evidence="10" key="1">
    <citation type="journal article" name="BMC Genomics">
        <title>Long-read sequencing and de novo genome assembly of marine medaka (Oryzias melastigma).</title>
        <authorList>
            <person name="Liang P."/>
            <person name="Saqib H.S.A."/>
            <person name="Ni X."/>
            <person name="Shen Y."/>
        </authorList>
    </citation>
    <scope>NUCLEOTIDE SEQUENCE</scope>
    <source>
        <strain evidence="10">Bigg-433</strain>
    </source>
</reference>
<keyword evidence="5" id="KW-1015">Disulfide bond</keyword>
<dbReference type="EMBL" id="WKFB01000742">
    <property type="protein sequence ID" value="KAF6718356.1"/>
    <property type="molecule type" value="Genomic_DNA"/>
</dbReference>
<dbReference type="PRINTS" id="PR00722">
    <property type="entry name" value="CHYMOTRYPSIN"/>
</dbReference>
<organism evidence="10 11">
    <name type="scientific">Oryzias melastigma</name>
    <name type="common">Marine medaka</name>
    <dbReference type="NCBI Taxonomy" id="30732"/>
    <lineage>
        <taxon>Eukaryota</taxon>
        <taxon>Metazoa</taxon>
        <taxon>Chordata</taxon>
        <taxon>Craniata</taxon>
        <taxon>Vertebrata</taxon>
        <taxon>Euteleostomi</taxon>
        <taxon>Actinopterygii</taxon>
        <taxon>Neopterygii</taxon>
        <taxon>Teleostei</taxon>
        <taxon>Neoteleostei</taxon>
        <taxon>Acanthomorphata</taxon>
        <taxon>Ovalentaria</taxon>
        <taxon>Atherinomorphae</taxon>
        <taxon>Beloniformes</taxon>
        <taxon>Adrianichthyidae</taxon>
        <taxon>Oryziinae</taxon>
        <taxon>Oryzias</taxon>
    </lineage>
</organism>
<comment type="caution">
    <text evidence="10">The sequence shown here is derived from an EMBL/GenBank/DDBJ whole genome shotgun (WGS) entry which is preliminary data.</text>
</comment>
<keyword evidence="4" id="KW-0865">Zymogen</keyword>
<evidence type="ECO:0000313" key="11">
    <source>
        <dbReference type="Proteomes" id="UP000646548"/>
    </source>
</evidence>
<dbReference type="AlphaFoldDB" id="A0A834F231"/>
<feature type="domain" description="Peptidase S1" evidence="9">
    <location>
        <begin position="23"/>
        <end position="264"/>
    </location>
</feature>
<protein>
    <recommendedName>
        <fullName evidence="7">trypsin</fullName>
        <ecNumber evidence="7">3.4.21.4</ecNumber>
    </recommendedName>
</protein>
<dbReference type="InterPro" id="IPR043504">
    <property type="entry name" value="Peptidase_S1_PA_chymotrypsin"/>
</dbReference>
<dbReference type="PANTHER" id="PTHR24271">
    <property type="entry name" value="KALLIKREIN-RELATED"/>
    <property type="match status" value="1"/>
</dbReference>
<accession>A0A834F231</accession>
<dbReference type="PANTHER" id="PTHR24271:SF54">
    <property type="entry name" value="COMPLEMENT FACTOR D"/>
    <property type="match status" value="1"/>
</dbReference>
<dbReference type="GO" id="GO:0004252">
    <property type="term" value="F:serine-type endopeptidase activity"/>
    <property type="evidence" value="ECO:0007669"/>
    <property type="project" value="UniProtKB-EC"/>
</dbReference>
<feature type="signal peptide" evidence="8">
    <location>
        <begin position="1"/>
        <end position="22"/>
    </location>
</feature>
<proteinExistence type="predicted"/>
<dbReference type="SUPFAM" id="SSF50494">
    <property type="entry name" value="Trypsin-like serine proteases"/>
    <property type="match status" value="1"/>
</dbReference>